<dbReference type="PANTHER" id="PTHR33871">
    <property type="entry name" value="OS05G0503100 PROTEIN-RELATED"/>
    <property type="match status" value="1"/>
</dbReference>
<keyword evidence="3" id="KW-1185">Reference proteome</keyword>
<organism evidence="2 3">
    <name type="scientific">Rehmannia glutinosa</name>
    <name type="common">Chinese foxglove</name>
    <dbReference type="NCBI Taxonomy" id="99300"/>
    <lineage>
        <taxon>Eukaryota</taxon>
        <taxon>Viridiplantae</taxon>
        <taxon>Streptophyta</taxon>
        <taxon>Embryophyta</taxon>
        <taxon>Tracheophyta</taxon>
        <taxon>Spermatophyta</taxon>
        <taxon>Magnoliopsida</taxon>
        <taxon>eudicotyledons</taxon>
        <taxon>Gunneridae</taxon>
        <taxon>Pentapetalae</taxon>
        <taxon>asterids</taxon>
        <taxon>lamiids</taxon>
        <taxon>Lamiales</taxon>
        <taxon>Orobanchaceae</taxon>
        <taxon>Rehmannieae</taxon>
        <taxon>Rehmannia</taxon>
    </lineage>
</organism>
<feature type="compositionally biased region" description="Basic and acidic residues" evidence="1">
    <location>
        <begin position="218"/>
        <end position="234"/>
    </location>
</feature>
<evidence type="ECO:0000256" key="1">
    <source>
        <dbReference type="SAM" id="MobiDB-lite"/>
    </source>
</evidence>
<feature type="region of interest" description="Disordered" evidence="1">
    <location>
        <begin position="140"/>
        <end position="256"/>
    </location>
</feature>
<name>A0ABR0W8I4_REHGL</name>
<protein>
    <submittedName>
        <fullName evidence="2">Uncharacterized protein</fullName>
    </submittedName>
</protein>
<feature type="compositionally biased region" description="Basic and acidic residues" evidence="1">
    <location>
        <begin position="241"/>
        <end position="256"/>
    </location>
</feature>
<dbReference type="PANTHER" id="PTHR33871:SF1">
    <property type="entry name" value="OS05G0503100 PROTEIN"/>
    <property type="match status" value="1"/>
</dbReference>
<evidence type="ECO:0000313" key="3">
    <source>
        <dbReference type="Proteomes" id="UP001318860"/>
    </source>
</evidence>
<reference evidence="2 3" key="1">
    <citation type="journal article" date="2021" name="Comput. Struct. Biotechnol. J.">
        <title>De novo genome assembly of the potent medicinal plant Rehmannia glutinosa using nanopore technology.</title>
        <authorList>
            <person name="Ma L."/>
            <person name="Dong C."/>
            <person name="Song C."/>
            <person name="Wang X."/>
            <person name="Zheng X."/>
            <person name="Niu Y."/>
            <person name="Chen S."/>
            <person name="Feng W."/>
        </authorList>
    </citation>
    <scope>NUCLEOTIDE SEQUENCE [LARGE SCALE GENOMIC DNA]</scope>
    <source>
        <strain evidence="2">DH-2019</strain>
    </source>
</reference>
<dbReference type="Proteomes" id="UP001318860">
    <property type="component" value="Unassembled WGS sequence"/>
</dbReference>
<gene>
    <name evidence="2" type="ORF">DH2020_022905</name>
</gene>
<proteinExistence type="predicted"/>
<comment type="caution">
    <text evidence="2">The sequence shown here is derived from an EMBL/GenBank/DDBJ whole genome shotgun (WGS) entry which is preliminary data.</text>
</comment>
<feature type="region of interest" description="Disordered" evidence="1">
    <location>
        <begin position="70"/>
        <end position="92"/>
    </location>
</feature>
<accession>A0ABR0W8I4</accession>
<dbReference type="EMBL" id="JABTTQ020000013">
    <property type="protein sequence ID" value="KAK6142557.1"/>
    <property type="molecule type" value="Genomic_DNA"/>
</dbReference>
<evidence type="ECO:0000313" key="2">
    <source>
        <dbReference type="EMBL" id="KAK6142557.1"/>
    </source>
</evidence>
<sequence>MLQHPPHLVNSYPPLRSLLSCCISLRRRFSSALATTERSTYAPTARNGVTSTSRRFARCASLEYFGTRRHTRNHRLETDSRGGAPPTSPPPVLEEETVKEVLLETPIVVPKDVGEKSEECGQEIKDGRWKLDRRRYSESFSNATAQEKKDDDDDGVVNQRPPPMRTRRGISGGRGRGRGRGERVIARRAAAPSPEKRGQVAPLRPVRGRPMAGQPRNVAEENGRRRETEEDSGRRSRSPVKRGEVGVRRNEKSAAIEESRNAVVPVAEGESLEKPVEPPNDVVPVEEAESLENPVVSLECFIFL</sequence>